<accession>A0AAD2DP73</accession>
<dbReference type="PANTHER" id="PTHR31301:SF21">
    <property type="entry name" value="LOB DOMAIN-CONTAINING PROTEIN 27-RELATED"/>
    <property type="match status" value="1"/>
</dbReference>
<dbReference type="PROSITE" id="PS50891">
    <property type="entry name" value="LOB"/>
    <property type="match status" value="1"/>
</dbReference>
<dbReference type="EMBL" id="OU503038">
    <property type="protein sequence ID" value="CAI9758636.1"/>
    <property type="molecule type" value="Genomic_DNA"/>
</dbReference>
<gene>
    <name evidence="3" type="ORF">FPE_LOCUS6066</name>
</gene>
<dbReference type="AlphaFoldDB" id="A0AAD2DP73"/>
<dbReference type="InterPro" id="IPR004883">
    <property type="entry name" value="LOB"/>
</dbReference>
<protein>
    <recommendedName>
        <fullName evidence="2">LOB domain-containing protein</fullName>
    </recommendedName>
</protein>
<keyword evidence="4" id="KW-1185">Reference proteome</keyword>
<organism evidence="3 4">
    <name type="scientific">Fraxinus pennsylvanica</name>
    <dbReference type="NCBI Taxonomy" id="56036"/>
    <lineage>
        <taxon>Eukaryota</taxon>
        <taxon>Viridiplantae</taxon>
        <taxon>Streptophyta</taxon>
        <taxon>Embryophyta</taxon>
        <taxon>Tracheophyta</taxon>
        <taxon>Spermatophyta</taxon>
        <taxon>Magnoliopsida</taxon>
        <taxon>eudicotyledons</taxon>
        <taxon>Gunneridae</taxon>
        <taxon>Pentapetalae</taxon>
        <taxon>asterids</taxon>
        <taxon>lamiids</taxon>
        <taxon>Lamiales</taxon>
        <taxon>Oleaceae</taxon>
        <taxon>Oleeae</taxon>
        <taxon>Fraxinus</taxon>
    </lineage>
</organism>
<evidence type="ECO:0000313" key="3">
    <source>
        <dbReference type="EMBL" id="CAI9758636.1"/>
    </source>
</evidence>
<proteinExistence type="inferred from homology"/>
<evidence type="ECO:0000256" key="1">
    <source>
        <dbReference type="ARBA" id="ARBA00005474"/>
    </source>
</evidence>
<dbReference type="Proteomes" id="UP000834106">
    <property type="component" value="Chromosome 3"/>
</dbReference>
<evidence type="ECO:0000313" key="4">
    <source>
        <dbReference type="Proteomes" id="UP000834106"/>
    </source>
</evidence>
<evidence type="ECO:0000259" key="2">
    <source>
        <dbReference type="PROSITE" id="PS50891"/>
    </source>
</evidence>
<sequence length="230" mass="25935">MTVKGGTSPARAVCKYQRRKCSSDCPLAPYFPANQPKTFQNIHRLFGASNITNMLGNLETNDQKEDAMKSIIYESDMRERFPVYGCSVIISQLRLQLQHALEELWYIYAQLETYRQQFNKQSTPYYTSSPQIEFGIDPSNSCSKQCSLNKTVDGLPMKAFEVRLLQKPVGVGGGGRRSEAKDSVARPRSAALIVGDQMGIFRFSLFFGLLDSGFFFRIFPSYCLIASVRS</sequence>
<name>A0AAD2DP73_9LAMI</name>
<reference evidence="3" key="1">
    <citation type="submission" date="2023-05" db="EMBL/GenBank/DDBJ databases">
        <authorList>
            <person name="Huff M."/>
        </authorList>
    </citation>
    <scope>NUCLEOTIDE SEQUENCE</scope>
</reference>
<feature type="domain" description="LOB" evidence="2">
    <location>
        <begin position="9"/>
        <end position="111"/>
    </location>
</feature>
<comment type="similarity">
    <text evidence="1">Belongs to the LOB domain-containing protein family.</text>
</comment>
<dbReference type="PANTHER" id="PTHR31301">
    <property type="entry name" value="LOB DOMAIN-CONTAINING PROTEIN 4-RELATED"/>
    <property type="match status" value="1"/>
</dbReference>
<dbReference type="Pfam" id="PF03195">
    <property type="entry name" value="LOB"/>
    <property type="match status" value="1"/>
</dbReference>